<evidence type="ECO:0000256" key="9">
    <source>
        <dbReference type="SAM" id="MobiDB-lite"/>
    </source>
</evidence>
<dbReference type="AlphaFoldDB" id="A0A9W8LPY5"/>
<comment type="similarity">
    <text evidence="3">Belongs to the glycosyltransferase 39 family.</text>
</comment>
<gene>
    <name evidence="12" type="primary">PMT2_2</name>
    <name evidence="12" type="ORF">H4R20_006343</name>
</gene>
<feature type="transmembrane region" description="Helical" evidence="10">
    <location>
        <begin position="207"/>
        <end position="224"/>
    </location>
</feature>
<evidence type="ECO:0000256" key="7">
    <source>
        <dbReference type="ARBA" id="ARBA00022989"/>
    </source>
</evidence>
<accession>A0A9W8LPY5</accession>
<organism evidence="12 13">
    <name type="scientific">Coemansia guatemalensis</name>
    <dbReference type="NCBI Taxonomy" id="2761395"/>
    <lineage>
        <taxon>Eukaryota</taxon>
        <taxon>Fungi</taxon>
        <taxon>Fungi incertae sedis</taxon>
        <taxon>Zoopagomycota</taxon>
        <taxon>Kickxellomycotina</taxon>
        <taxon>Kickxellomycetes</taxon>
        <taxon>Kickxellales</taxon>
        <taxon>Kickxellaceae</taxon>
        <taxon>Coemansia</taxon>
    </lineage>
</organism>
<evidence type="ECO:0000256" key="6">
    <source>
        <dbReference type="ARBA" id="ARBA00022692"/>
    </source>
</evidence>
<dbReference type="EMBL" id="JANBUO010002658">
    <property type="protein sequence ID" value="KAJ2794083.1"/>
    <property type="molecule type" value="Genomic_DNA"/>
</dbReference>
<evidence type="ECO:0000313" key="13">
    <source>
        <dbReference type="Proteomes" id="UP001140094"/>
    </source>
</evidence>
<dbReference type="InterPro" id="IPR027005">
    <property type="entry name" value="PMT-like"/>
</dbReference>
<evidence type="ECO:0000256" key="1">
    <source>
        <dbReference type="ARBA" id="ARBA00004127"/>
    </source>
</evidence>
<dbReference type="GO" id="GO:0016020">
    <property type="term" value="C:membrane"/>
    <property type="evidence" value="ECO:0007669"/>
    <property type="project" value="InterPro"/>
</dbReference>
<protein>
    <submittedName>
        <fullName evidence="12">Protein O-mannosyltransferase 2</fullName>
        <ecNumber evidence="12">2.4.1.109</ecNumber>
    </submittedName>
</protein>
<dbReference type="Pfam" id="PF02366">
    <property type="entry name" value="PMT"/>
    <property type="match status" value="1"/>
</dbReference>
<dbReference type="GO" id="GO:0004169">
    <property type="term" value="F:dolichyl-phosphate-mannose-protein mannosyltransferase activity"/>
    <property type="evidence" value="ECO:0007669"/>
    <property type="project" value="UniProtKB-EC"/>
</dbReference>
<dbReference type="OrthoDB" id="292747at2759"/>
<dbReference type="EC" id="2.4.1.109" evidence="12"/>
<feature type="transmembrane region" description="Helical" evidence="10">
    <location>
        <begin position="180"/>
        <end position="201"/>
    </location>
</feature>
<feature type="transmembrane region" description="Helical" evidence="10">
    <location>
        <begin position="236"/>
        <end position="263"/>
    </location>
</feature>
<feature type="non-terminal residue" evidence="12">
    <location>
        <position position="373"/>
    </location>
</feature>
<comment type="subcellular location">
    <subcellularLocation>
        <location evidence="1">Endomembrane system</location>
        <topology evidence="1">Multi-pass membrane protein</topology>
    </subcellularLocation>
</comment>
<feature type="region of interest" description="Disordered" evidence="9">
    <location>
        <begin position="1"/>
        <end position="46"/>
    </location>
</feature>
<feature type="transmembrane region" description="Helical" evidence="10">
    <location>
        <begin position="287"/>
        <end position="313"/>
    </location>
</feature>
<dbReference type="Proteomes" id="UP001140094">
    <property type="component" value="Unassembled WGS sequence"/>
</dbReference>
<evidence type="ECO:0000313" key="12">
    <source>
        <dbReference type="EMBL" id="KAJ2794083.1"/>
    </source>
</evidence>
<evidence type="ECO:0000256" key="5">
    <source>
        <dbReference type="ARBA" id="ARBA00022679"/>
    </source>
</evidence>
<evidence type="ECO:0000256" key="3">
    <source>
        <dbReference type="ARBA" id="ARBA00007222"/>
    </source>
</evidence>
<dbReference type="PANTHER" id="PTHR10050:SF46">
    <property type="entry name" value="PROTEIN O-MANNOSYL-TRANSFERASE 2"/>
    <property type="match status" value="1"/>
</dbReference>
<keyword evidence="5 12" id="KW-0808">Transferase</keyword>
<dbReference type="InterPro" id="IPR003342">
    <property type="entry name" value="ArnT-like_N"/>
</dbReference>
<feature type="transmembrane region" description="Helical" evidence="10">
    <location>
        <begin position="151"/>
        <end position="168"/>
    </location>
</feature>
<keyword evidence="6 10" id="KW-0812">Transmembrane</keyword>
<proteinExistence type="inferred from homology"/>
<keyword evidence="7 10" id="KW-1133">Transmembrane helix</keyword>
<keyword evidence="4 12" id="KW-0328">Glycosyltransferase</keyword>
<dbReference type="GO" id="GO:0005783">
    <property type="term" value="C:endoplasmic reticulum"/>
    <property type="evidence" value="ECO:0007669"/>
    <property type="project" value="TreeGrafter"/>
</dbReference>
<reference evidence="12" key="1">
    <citation type="submission" date="2022-07" db="EMBL/GenBank/DDBJ databases">
        <title>Phylogenomic reconstructions and comparative analyses of Kickxellomycotina fungi.</title>
        <authorList>
            <person name="Reynolds N.K."/>
            <person name="Stajich J.E."/>
            <person name="Barry K."/>
            <person name="Grigoriev I.V."/>
            <person name="Crous P."/>
            <person name="Smith M.E."/>
        </authorList>
    </citation>
    <scope>NUCLEOTIDE SEQUENCE</scope>
    <source>
        <strain evidence="12">NRRL 1565</strain>
    </source>
</reference>
<comment type="caution">
    <text evidence="12">The sequence shown here is derived from an EMBL/GenBank/DDBJ whole genome shotgun (WGS) entry which is preliminary data.</text>
</comment>
<keyword evidence="13" id="KW-1185">Reference proteome</keyword>
<comment type="pathway">
    <text evidence="2">Protein modification; protein glycosylation.</text>
</comment>
<keyword evidence="8 10" id="KW-0472">Membrane</keyword>
<evidence type="ECO:0000256" key="2">
    <source>
        <dbReference type="ARBA" id="ARBA00004922"/>
    </source>
</evidence>
<evidence type="ECO:0000259" key="11">
    <source>
        <dbReference type="Pfam" id="PF02366"/>
    </source>
</evidence>
<evidence type="ECO:0000256" key="8">
    <source>
        <dbReference type="ARBA" id="ARBA00023136"/>
    </source>
</evidence>
<dbReference type="PANTHER" id="PTHR10050">
    <property type="entry name" value="DOLICHYL-PHOSPHATE-MANNOSE--PROTEIN MANNOSYLTRANSFERASE"/>
    <property type="match status" value="1"/>
</dbReference>
<evidence type="ECO:0000256" key="4">
    <source>
        <dbReference type="ARBA" id="ARBA00022676"/>
    </source>
</evidence>
<evidence type="ECO:0000256" key="10">
    <source>
        <dbReference type="SAM" id="Phobius"/>
    </source>
</evidence>
<feature type="domain" description="ArnT-like N-terminal" evidence="11">
    <location>
        <begin position="71"/>
        <end position="313"/>
    </location>
</feature>
<sequence length="373" mass="41090">MESSSGVTPSAALRRRRRATPEPSSNSGDSGDAGVLRRQPSKDNAKEFTDNVRAANDATVFDGTDRLLALCLTVLCLVTRLYRVGRRTIVSWDETHFGKFGAFYINGTFYHDVHPPLAKMLVGLSEFVSGHNGSFMYSSGATYPDHVDYTFQRAFLAVLGALIVPFAYRTCRFLGFGRAAAVMGASFVLLDNALCVISRFILLDPPLLCFTAMSLLGYAGFAAQTHRPFSATWWRWLVFAGTSLGLTVSAKWVGLFVIALVGLCTIEELLRLHSDRNISATTQLAHWAARAACLIVLPAMVYLVSFQIHFALLRSRGTGDFRMPSTFQALQRHSAVAHQPHDVALGSQVTLRSHLPGFGLIYSNHTNRFPDRH</sequence>
<name>A0A9W8LPY5_9FUNG</name>